<dbReference type="InterPro" id="IPR010445">
    <property type="entry name" value="LapA_dom"/>
</dbReference>
<reference evidence="8 9" key="1">
    <citation type="submission" date="2021-02" db="EMBL/GenBank/DDBJ databases">
        <authorList>
            <person name="Han P."/>
        </authorList>
    </citation>
    <scope>NUCLEOTIDE SEQUENCE [LARGE SCALE GENOMIC DNA]</scope>
    <source>
        <strain evidence="8">Candidatus Nitrospira sp. ZN2</strain>
    </source>
</reference>
<dbReference type="RefSeq" id="WP_213041231.1">
    <property type="nucleotide sequence ID" value="NZ_CAJNBJ010000001.1"/>
</dbReference>
<keyword evidence="1" id="KW-1003">Cell membrane</keyword>
<evidence type="ECO:0000256" key="3">
    <source>
        <dbReference type="ARBA" id="ARBA00022989"/>
    </source>
</evidence>
<evidence type="ECO:0000313" key="8">
    <source>
        <dbReference type="EMBL" id="CAE6716939.1"/>
    </source>
</evidence>
<evidence type="ECO:0000259" key="7">
    <source>
        <dbReference type="Pfam" id="PF06305"/>
    </source>
</evidence>
<evidence type="ECO:0000256" key="4">
    <source>
        <dbReference type="ARBA" id="ARBA00023136"/>
    </source>
</evidence>
<dbReference type="Proteomes" id="UP000675880">
    <property type="component" value="Unassembled WGS sequence"/>
</dbReference>
<gene>
    <name evidence="8" type="ORF">NSPZN2_11496</name>
</gene>
<name>A0ABN7L0A4_9BACT</name>
<keyword evidence="9" id="KW-1185">Reference proteome</keyword>
<keyword evidence="3 6" id="KW-1133">Transmembrane helix</keyword>
<proteinExistence type="predicted"/>
<evidence type="ECO:0000256" key="5">
    <source>
        <dbReference type="SAM" id="MobiDB-lite"/>
    </source>
</evidence>
<evidence type="ECO:0000256" key="6">
    <source>
        <dbReference type="SAM" id="Phobius"/>
    </source>
</evidence>
<organism evidence="8 9">
    <name type="scientific">Nitrospira defluvii</name>
    <dbReference type="NCBI Taxonomy" id="330214"/>
    <lineage>
        <taxon>Bacteria</taxon>
        <taxon>Pseudomonadati</taxon>
        <taxon>Nitrospirota</taxon>
        <taxon>Nitrospiria</taxon>
        <taxon>Nitrospirales</taxon>
        <taxon>Nitrospiraceae</taxon>
        <taxon>Nitrospira</taxon>
    </lineage>
</organism>
<comment type="caution">
    <text evidence="8">The sequence shown here is derived from an EMBL/GenBank/DDBJ whole genome shotgun (WGS) entry which is preliminary data.</text>
</comment>
<feature type="region of interest" description="Disordered" evidence="5">
    <location>
        <begin position="94"/>
        <end position="114"/>
    </location>
</feature>
<feature type="domain" description="Lipopolysaccharide assembly protein A" evidence="7">
    <location>
        <begin position="23"/>
        <end position="86"/>
    </location>
</feature>
<dbReference type="EMBL" id="CAJNBJ010000001">
    <property type="protein sequence ID" value="CAE6716939.1"/>
    <property type="molecule type" value="Genomic_DNA"/>
</dbReference>
<feature type="transmembrane region" description="Helical" evidence="6">
    <location>
        <begin position="44"/>
        <end position="65"/>
    </location>
</feature>
<evidence type="ECO:0000313" key="9">
    <source>
        <dbReference type="Proteomes" id="UP000675880"/>
    </source>
</evidence>
<accession>A0ABN7L0A4</accession>
<protein>
    <submittedName>
        <fullName evidence="8">LapA_dom domain-containing protein</fullName>
    </submittedName>
</protein>
<evidence type="ECO:0000256" key="1">
    <source>
        <dbReference type="ARBA" id="ARBA00022475"/>
    </source>
</evidence>
<keyword evidence="4 6" id="KW-0472">Membrane</keyword>
<evidence type="ECO:0000256" key="2">
    <source>
        <dbReference type="ARBA" id="ARBA00022692"/>
    </source>
</evidence>
<sequence length="114" mass="12696">MIRLILVGTLLLLALSFVLQNQEQEVTLRYFFGLRSASILIYKPILAAFGVGLLVSGILLFPAWVRGRIELRRKTKALQEAEVDLERLRQALDKAARRVGSSSDLPSEGEQTDG</sequence>
<keyword evidence="2 6" id="KW-0812">Transmembrane</keyword>
<dbReference type="Pfam" id="PF06305">
    <property type="entry name" value="LapA_dom"/>
    <property type="match status" value="1"/>
</dbReference>